<feature type="signal peptide" evidence="1">
    <location>
        <begin position="1"/>
        <end position="17"/>
    </location>
</feature>
<proteinExistence type="predicted"/>
<dbReference type="GO" id="GO:0016491">
    <property type="term" value="F:oxidoreductase activity"/>
    <property type="evidence" value="ECO:0007669"/>
    <property type="project" value="TreeGrafter"/>
</dbReference>
<keyword evidence="3" id="KW-1185">Reference proteome</keyword>
<keyword evidence="1" id="KW-0732">Signal</keyword>
<evidence type="ECO:0000313" key="3">
    <source>
        <dbReference type="Proteomes" id="UP001283341"/>
    </source>
</evidence>
<organism evidence="2 3">
    <name type="scientific">Apodospora peruviana</name>
    <dbReference type="NCBI Taxonomy" id="516989"/>
    <lineage>
        <taxon>Eukaryota</taxon>
        <taxon>Fungi</taxon>
        <taxon>Dikarya</taxon>
        <taxon>Ascomycota</taxon>
        <taxon>Pezizomycotina</taxon>
        <taxon>Sordariomycetes</taxon>
        <taxon>Sordariomycetidae</taxon>
        <taxon>Sordariales</taxon>
        <taxon>Lasiosphaeriaceae</taxon>
        <taxon>Apodospora</taxon>
    </lineage>
</organism>
<dbReference type="Pfam" id="PF13450">
    <property type="entry name" value="NAD_binding_8"/>
    <property type="match status" value="1"/>
</dbReference>
<dbReference type="SUPFAM" id="SSF51905">
    <property type="entry name" value="FAD/NAD(P)-binding domain"/>
    <property type="match status" value="1"/>
</dbReference>
<dbReference type="PANTHER" id="PTHR42923">
    <property type="entry name" value="PROTOPORPHYRINOGEN OXIDASE"/>
    <property type="match status" value="1"/>
</dbReference>
<dbReference type="EMBL" id="JAUEDM010000002">
    <property type="protein sequence ID" value="KAK3326857.1"/>
    <property type="molecule type" value="Genomic_DNA"/>
</dbReference>
<dbReference type="Gene3D" id="3.50.50.60">
    <property type="entry name" value="FAD/NAD(P)-binding domain"/>
    <property type="match status" value="1"/>
</dbReference>
<dbReference type="AlphaFoldDB" id="A0AAE0IKL6"/>
<feature type="chain" id="PRO_5041978397" description="Amine oxidase" evidence="1">
    <location>
        <begin position="18"/>
        <end position="480"/>
    </location>
</feature>
<gene>
    <name evidence="2" type="ORF">B0H66DRAFT_574100</name>
</gene>
<dbReference type="Gene3D" id="1.10.405.20">
    <property type="match status" value="1"/>
</dbReference>
<protein>
    <recommendedName>
        <fullName evidence="4">Amine oxidase</fullName>
    </recommendedName>
</protein>
<dbReference type="PANTHER" id="PTHR42923:SF26">
    <property type="entry name" value="FMN REDUCTASE LOT6, PUTATIVE (AFU_ORTHOLOGUE AFUA_7G06600)-RELATED"/>
    <property type="match status" value="1"/>
</dbReference>
<accession>A0AAE0IKL6</accession>
<reference evidence="2" key="1">
    <citation type="journal article" date="2023" name="Mol. Phylogenet. Evol.">
        <title>Genome-scale phylogeny and comparative genomics of the fungal order Sordariales.</title>
        <authorList>
            <person name="Hensen N."/>
            <person name="Bonometti L."/>
            <person name="Westerberg I."/>
            <person name="Brannstrom I.O."/>
            <person name="Guillou S."/>
            <person name="Cros-Aarteil S."/>
            <person name="Calhoun S."/>
            <person name="Haridas S."/>
            <person name="Kuo A."/>
            <person name="Mondo S."/>
            <person name="Pangilinan J."/>
            <person name="Riley R."/>
            <person name="LaButti K."/>
            <person name="Andreopoulos B."/>
            <person name="Lipzen A."/>
            <person name="Chen C."/>
            <person name="Yan M."/>
            <person name="Daum C."/>
            <person name="Ng V."/>
            <person name="Clum A."/>
            <person name="Steindorff A."/>
            <person name="Ohm R.A."/>
            <person name="Martin F."/>
            <person name="Silar P."/>
            <person name="Natvig D.O."/>
            <person name="Lalanne C."/>
            <person name="Gautier V."/>
            <person name="Ament-Velasquez S.L."/>
            <person name="Kruys A."/>
            <person name="Hutchinson M.I."/>
            <person name="Powell A.J."/>
            <person name="Barry K."/>
            <person name="Miller A.N."/>
            <person name="Grigoriev I.V."/>
            <person name="Debuchy R."/>
            <person name="Gladieux P."/>
            <person name="Hiltunen Thoren M."/>
            <person name="Johannesson H."/>
        </authorList>
    </citation>
    <scope>NUCLEOTIDE SEQUENCE</scope>
    <source>
        <strain evidence="2">CBS 118394</strain>
    </source>
</reference>
<evidence type="ECO:0000256" key="1">
    <source>
        <dbReference type="SAM" id="SignalP"/>
    </source>
</evidence>
<sequence length="480" mass="52282">MLLSTLLWSSAAATVHASIDSVRIVRTIHKDVAIVGGGGSGAYSAVRLREDYGVSVVVIEKEIMLGGHVNTWVDPATGRGYDAGVQNYIDLANATAFFARLNVTTQANVRASPAQVYADFTTGVELTNYSPPAAADRTDALKRYLALAEQYLPVMEPGWWTFPEPVDIPADLLLPFRDFVIKHNLTAGVPQIFATTGFGIHDLLGSLTMWVMRSFNIDMVRTLLGIDAAFVPASRKNQDLYDAIQRLLGSNALLSSTVTKAERSEKGGVVLEVRSSVTGKTTRIVAKKLLFTAPPTNANMVPFDLDSIEKSVFGDFSYSATYVGVVSHPSLPANTSILNTPVAAQPANWLEAIPKAPFNTRFDNYPNSSYYRVIAVGDQTYTESQARQTIIESFDKLMAGGTITQTSPPEPLKFLSFEPHGLVSAYASREALESGFIQRLNGLQGRRSTWYTGAAWSVHISTSLWVFTDTLLLKLVASLR</sequence>
<dbReference type="Proteomes" id="UP001283341">
    <property type="component" value="Unassembled WGS sequence"/>
</dbReference>
<evidence type="ECO:0008006" key="4">
    <source>
        <dbReference type="Google" id="ProtNLM"/>
    </source>
</evidence>
<dbReference type="Gene3D" id="3.30.70.1990">
    <property type="match status" value="1"/>
</dbReference>
<reference evidence="2" key="2">
    <citation type="submission" date="2023-06" db="EMBL/GenBank/DDBJ databases">
        <authorList>
            <consortium name="Lawrence Berkeley National Laboratory"/>
            <person name="Haridas S."/>
            <person name="Hensen N."/>
            <person name="Bonometti L."/>
            <person name="Westerberg I."/>
            <person name="Brannstrom I.O."/>
            <person name="Guillou S."/>
            <person name="Cros-Aarteil S."/>
            <person name="Calhoun S."/>
            <person name="Kuo A."/>
            <person name="Mondo S."/>
            <person name="Pangilinan J."/>
            <person name="Riley R."/>
            <person name="Labutti K."/>
            <person name="Andreopoulos B."/>
            <person name="Lipzen A."/>
            <person name="Chen C."/>
            <person name="Yanf M."/>
            <person name="Daum C."/>
            <person name="Ng V."/>
            <person name="Clum A."/>
            <person name="Steindorff A."/>
            <person name="Ohm R."/>
            <person name="Martin F."/>
            <person name="Silar P."/>
            <person name="Natvig D."/>
            <person name="Lalanne C."/>
            <person name="Gautier V."/>
            <person name="Ament-Velasquez S.L."/>
            <person name="Kruys A."/>
            <person name="Hutchinson M.I."/>
            <person name="Powell A.J."/>
            <person name="Barry K."/>
            <person name="Miller A.N."/>
            <person name="Grigoriev I.V."/>
            <person name="Debuchy R."/>
            <person name="Gladieux P."/>
            <person name="Thoren M.H."/>
            <person name="Johannesson H."/>
        </authorList>
    </citation>
    <scope>NUCLEOTIDE SEQUENCE</scope>
    <source>
        <strain evidence="2">CBS 118394</strain>
    </source>
</reference>
<comment type="caution">
    <text evidence="2">The sequence shown here is derived from an EMBL/GenBank/DDBJ whole genome shotgun (WGS) entry which is preliminary data.</text>
</comment>
<name>A0AAE0IKL6_9PEZI</name>
<dbReference type="InterPro" id="IPR050464">
    <property type="entry name" value="Zeta_carotene_desat/Oxidored"/>
</dbReference>
<dbReference type="InterPro" id="IPR036188">
    <property type="entry name" value="FAD/NAD-bd_sf"/>
</dbReference>
<evidence type="ECO:0000313" key="2">
    <source>
        <dbReference type="EMBL" id="KAK3326857.1"/>
    </source>
</evidence>